<reference evidence="3" key="1">
    <citation type="submission" date="2017-02" db="EMBL/GenBank/DDBJ databases">
        <authorList>
            <person name="Daims H."/>
        </authorList>
    </citation>
    <scope>NUCLEOTIDE SEQUENCE [LARGE SCALE GENOMIC DNA]</scope>
</reference>
<organism evidence="2 3">
    <name type="scientific">Crenothrix polyspora</name>
    <dbReference type="NCBI Taxonomy" id="360316"/>
    <lineage>
        <taxon>Bacteria</taxon>
        <taxon>Pseudomonadati</taxon>
        <taxon>Pseudomonadota</taxon>
        <taxon>Gammaproteobacteria</taxon>
        <taxon>Methylococcales</taxon>
        <taxon>Crenotrichaceae</taxon>
        <taxon>Crenothrix</taxon>
    </lineage>
</organism>
<dbReference type="OrthoDB" id="5572567at2"/>
<keyword evidence="1" id="KW-0812">Transmembrane</keyword>
<dbReference type="EMBL" id="FUKJ01000019">
    <property type="protein sequence ID" value="SJM89401.1"/>
    <property type="molecule type" value="Genomic_DNA"/>
</dbReference>
<feature type="transmembrane region" description="Helical" evidence="1">
    <location>
        <begin position="122"/>
        <end position="138"/>
    </location>
</feature>
<evidence type="ECO:0000313" key="3">
    <source>
        <dbReference type="Proteomes" id="UP000195442"/>
    </source>
</evidence>
<keyword evidence="1" id="KW-1133">Transmembrane helix</keyword>
<feature type="transmembrane region" description="Helical" evidence="1">
    <location>
        <begin position="53"/>
        <end position="72"/>
    </location>
</feature>
<evidence type="ECO:0000256" key="1">
    <source>
        <dbReference type="SAM" id="Phobius"/>
    </source>
</evidence>
<protein>
    <submittedName>
        <fullName evidence="2">Uncharacterized protein</fullName>
    </submittedName>
</protein>
<dbReference type="AlphaFoldDB" id="A0A1R4GZK3"/>
<dbReference type="Proteomes" id="UP000195442">
    <property type="component" value="Unassembled WGS sequence"/>
</dbReference>
<gene>
    <name evidence="2" type="ORF">CRENPOLYSF2_1150024</name>
</gene>
<keyword evidence="3" id="KW-1185">Reference proteome</keyword>
<dbReference type="RefSeq" id="WP_087145614.1">
    <property type="nucleotide sequence ID" value="NZ_FUKJ01000019.1"/>
</dbReference>
<evidence type="ECO:0000313" key="2">
    <source>
        <dbReference type="EMBL" id="SJM89401.1"/>
    </source>
</evidence>
<feature type="transmembrane region" description="Helical" evidence="1">
    <location>
        <begin position="93"/>
        <end position="116"/>
    </location>
</feature>
<accession>A0A1R4GZK3</accession>
<feature type="transmembrane region" description="Helical" evidence="1">
    <location>
        <begin position="14"/>
        <end position="33"/>
    </location>
</feature>
<proteinExistence type="predicted"/>
<sequence>MSNRISPQHNKSDLNPHWLVVAVMLILLATYIIACENMVDALPNPLPETQRIWIRTLCYGIAILMFPLTNLIRHIQLRLNQTMPGTKPAKNRYLLTIMVSMLLIQGIGVLGVVMFVLGDDFNTLYILVGMAALAVFLYRPKWNEYISVVEALEAQRHPSLR</sequence>
<name>A0A1R4GZK3_9GAMM</name>
<keyword evidence="1" id="KW-0472">Membrane</keyword>